<evidence type="ECO:0000256" key="2">
    <source>
        <dbReference type="ARBA" id="ARBA00004141"/>
    </source>
</evidence>
<gene>
    <name evidence="16" type="ORF">D0867_16166</name>
</gene>
<dbReference type="GO" id="GO:0061630">
    <property type="term" value="F:ubiquitin protein ligase activity"/>
    <property type="evidence" value="ECO:0007669"/>
    <property type="project" value="UniProtKB-EC"/>
</dbReference>
<feature type="region of interest" description="Disordered" evidence="13">
    <location>
        <begin position="605"/>
        <end position="692"/>
    </location>
</feature>
<evidence type="ECO:0000256" key="6">
    <source>
        <dbReference type="ARBA" id="ARBA00022723"/>
    </source>
</evidence>
<feature type="region of interest" description="Disordered" evidence="13">
    <location>
        <begin position="1"/>
        <end position="27"/>
    </location>
</feature>
<dbReference type="GO" id="GO:0008270">
    <property type="term" value="F:zinc ion binding"/>
    <property type="evidence" value="ECO:0007669"/>
    <property type="project" value="UniProtKB-KW"/>
</dbReference>
<reference evidence="16 17" key="1">
    <citation type="journal article" date="2018" name="BMC Genomics">
        <title>Genomic evidence for intraspecific hybridization in a clonal and extremely halotolerant yeast.</title>
        <authorList>
            <person name="Gostincar C."/>
            <person name="Stajich J.E."/>
            <person name="Zupancic J."/>
            <person name="Zalar P."/>
            <person name="Gunde-Cimerman N."/>
        </authorList>
    </citation>
    <scope>NUCLEOTIDE SEQUENCE [LARGE SCALE GENOMIC DNA]</scope>
    <source>
        <strain evidence="16 17">EXF-6669</strain>
    </source>
</reference>
<evidence type="ECO:0000259" key="15">
    <source>
        <dbReference type="PROSITE" id="PS50089"/>
    </source>
</evidence>
<dbReference type="GO" id="GO:0006511">
    <property type="term" value="P:ubiquitin-dependent protein catabolic process"/>
    <property type="evidence" value="ECO:0007669"/>
    <property type="project" value="TreeGrafter"/>
</dbReference>
<evidence type="ECO:0000256" key="4">
    <source>
        <dbReference type="ARBA" id="ARBA00022679"/>
    </source>
</evidence>
<dbReference type="SMART" id="SM00184">
    <property type="entry name" value="RING"/>
    <property type="match status" value="1"/>
</dbReference>
<evidence type="ECO:0000256" key="3">
    <source>
        <dbReference type="ARBA" id="ARBA00012483"/>
    </source>
</evidence>
<keyword evidence="4" id="KW-0808">Transferase</keyword>
<dbReference type="PANTHER" id="PTHR45977:SF4">
    <property type="entry name" value="RING-TYPE DOMAIN-CONTAINING PROTEIN"/>
    <property type="match status" value="1"/>
</dbReference>
<dbReference type="EC" id="2.3.2.27" evidence="3"/>
<evidence type="ECO:0000256" key="13">
    <source>
        <dbReference type="SAM" id="MobiDB-lite"/>
    </source>
</evidence>
<feature type="compositionally biased region" description="Basic and acidic residues" evidence="13">
    <location>
        <begin position="635"/>
        <end position="644"/>
    </location>
</feature>
<comment type="subcellular location">
    <subcellularLocation>
        <location evidence="2">Membrane</location>
        <topology evidence="2">Multi-pass membrane protein</topology>
    </subcellularLocation>
</comment>
<dbReference type="Gene3D" id="3.30.40.10">
    <property type="entry name" value="Zinc/RING finger domain, C3HC4 (zinc finger)"/>
    <property type="match status" value="1"/>
</dbReference>
<evidence type="ECO:0000256" key="12">
    <source>
        <dbReference type="PROSITE-ProRule" id="PRU00175"/>
    </source>
</evidence>
<feature type="compositionally biased region" description="Low complexity" evidence="13">
    <location>
        <begin position="265"/>
        <end position="275"/>
    </location>
</feature>
<dbReference type="CDD" id="cd16454">
    <property type="entry name" value="RING-H2_PA-TM-RING"/>
    <property type="match status" value="1"/>
</dbReference>
<feature type="non-terminal residue" evidence="16">
    <location>
        <position position="1"/>
    </location>
</feature>
<keyword evidence="10 14" id="KW-1133">Transmembrane helix</keyword>
<feature type="region of interest" description="Disordered" evidence="13">
    <location>
        <begin position="518"/>
        <end position="569"/>
    </location>
</feature>
<keyword evidence="6" id="KW-0479">Metal-binding</keyword>
<evidence type="ECO:0000256" key="9">
    <source>
        <dbReference type="ARBA" id="ARBA00022833"/>
    </source>
</evidence>
<feature type="compositionally biased region" description="Acidic residues" evidence="13">
    <location>
        <begin position="625"/>
        <end position="634"/>
    </location>
</feature>
<accession>A0A3M6WVP3</accession>
<dbReference type="OrthoDB" id="8062037at2759"/>
<dbReference type="GO" id="GO:0016567">
    <property type="term" value="P:protein ubiquitination"/>
    <property type="evidence" value="ECO:0007669"/>
    <property type="project" value="TreeGrafter"/>
</dbReference>
<dbReference type="InterPro" id="IPR013083">
    <property type="entry name" value="Znf_RING/FYVE/PHD"/>
</dbReference>
<dbReference type="InterPro" id="IPR001841">
    <property type="entry name" value="Znf_RING"/>
</dbReference>
<feature type="compositionally biased region" description="Basic and acidic residues" evidence="13">
    <location>
        <begin position="605"/>
        <end position="614"/>
    </location>
</feature>
<dbReference type="GO" id="GO:0016020">
    <property type="term" value="C:membrane"/>
    <property type="evidence" value="ECO:0007669"/>
    <property type="project" value="UniProtKB-SubCell"/>
</dbReference>
<evidence type="ECO:0000256" key="5">
    <source>
        <dbReference type="ARBA" id="ARBA00022692"/>
    </source>
</evidence>
<keyword evidence="8" id="KW-0833">Ubl conjugation pathway</keyword>
<dbReference type="EMBL" id="QWIL01003908">
    <property type="protein sequence ID" value="RMX82663.1"/>
    <property type="molecule type" value="Genomic_DNA"/>
</dbReference>
<feature type="transmembrane region" description="Helical" evidence="14">
    <location>
        <begin position="311"/>
        <end position="337"/>
    </location>
</feature>
<dbReference type="Proteomes" id="UP000271337">
    <property type="component" value="Unassembled WGS sequence"/>
</dbReference>
<feature type="region of interest" description="Disordered" evidence="13">
    <location>
        <begin position="381"/>
        <end position="462"/>
    </location>
</feature>
<feature type="compositionally biased region" description="Polar residues" evidence="13">
    <location>
        <begin position="292"/>
        <end position="304"/>
    </location>
</feature>
<organism evidence="16 17">
    <name type="scientific">Hortaea werneckii</name>
    <name type="common">Black yeast</name>
    <name type="synonym">Cladosporium werneckii</name>
    <dbReference type="NCBI Taxonomy" id="91943"/>
    <lineage>
        <taxon>Eukaryota</taxon>
        <taxon>Fungi</taxon>
        <taxon>Dikarya</taxon>
        <taxon>Ascomycota</taxon>
        <taxon>Pezizomycotina</taxon>
        <taxon>Dothideomycetes</taxon>
        <taxon>Dothideomycetidae</taxon>
        <taxon>Mycosphaerellales</taxon>
        <taxon>Teratosphaeriaceae</taxon>
        <taxon>Hortaea</taxon>
    </lineage>
</organism>
<proteinExistence type="predicted"/>
<evidence type="ECO:0000256" key="11">
    <source>
        <dbReference type="ARBA" id="ARBA00023136"/>
    </source>
</evidence>
<feature type="domain" description="RING-type" evidence="15">
    <location>
        <begin position="467"/>
        <end position="509"/>
    </location>
</feature>
<evidence type="ECO:0000256" key="10">
    <source>
        <dbReference type="ARBA" id="ARBA00022989"/>
    </source>
</evidence>
<comment type="caution">
    <text evidence="16">The sequence shown here is derived from an EMBL/GenBank/DDBJ whole genome shotgun (WGS) entry which is preliminary data.</text>
</comment>
<keyword evidence="5 14" id="KW-0812">Transmembrane</keyword>
<sequence>LGSSEQSGQCAPASPHPTRLGTDRWNSGRDDKRDMVLIVAADNAEFSFSFSISRLYCTYITSSSSATLVGFWLRAVPGRETMDYSSLFFFWTLGLALLKCAVGQTVVATNDTTGVPDQSEHSADLSVSMGDRMVPMAKLLPLTQAASSDIPPPGLSGPTLLVNNSNQLDIKNRDIVVINCDLSAYPGNIGPLDIFATAEQRNATGVVWYSQEADWCDFQDYEGGYKWIYTMKNMNDTKRVLDKIDNWSNNDGDSIYATIGRMDSEQAGASGSESGDNGDGGDDNNNNNNNDQNTTTAPPGSNNLGSSPTTAVAMIILYSVTGIVTALFLCIIITGAVRAHRHPERYGPRNLLGRARQSRARGLARAMLDTIPIVKFGGEGGVEGGKGTTGDVEMAEGGGGTDAATIDDTTAEGRASGLRETGQHHHDDETGDESGATKAGVTATSSTSTNPQPHPNANAPDNNNQGCSICTDDFEIGQDQRVLPCNHRFHPPCIDPWLLNVSGTCPLCRIDLRPRTSHEEAEEGQQGGGGVDEDGNRIPGRARGHSGGGGRDDDELPPPLGDAGGTTQRMGVRRSLMIGILGFRSAERMSREERVGALRAYRERQRRATVEGGRDGVVPQQEGENGNENEDENESGGRLRDRLRSTFRIRTTRRAGGSTTAPPPQQEEVREVGEVTPATTATTVAGGGDTTS</sequence>
<protein>
    <recommendedName>
        <fullName evidence="3">RING-type E3 ubiquitin transferase</fullName>
        <ecNumber evidence="3">2.3.2.27</ecNumber>
    </recommendedName>
</protein>
<evidence type="ECO:0000256" key="14">
    <source>
        <dbReference type="SAM" id="Phobius"/>
    </source>
</evidence>
<name>A0A3M6WVP3_HORWE</name>
<feature type="compositionally biased region" description="Low complexity" evidence="13">
    <location>
        <begin position="674"/>
        <end position="684"/>
    </location>
</feature>
<evidence type="ECO:0000256" key="7">
    <source>
        <dbReference type="ARBA" id="ARBA00022771"/>
    </source>
</evidence>
<dbReference type="VEuPathDB" id="FungiDB:BTJ68_15509"/>
<keyword evidence="9" id="KW-0862">Zinc</keyword>
<dbReference type="SUPFAM" id="SSF57850">
    <property type="entry name" value="RING/U-box"/>
    <property type="match status" value="1"/>
</dbReference>
<keyword evidence="11 14" id="KW-0472">Membrane</keyword>
<evidence type="ECO:0000256" key="1">
    <source>
        <dbReference type="ARBA" id="ARBA00000900"/>
    </source>
</evidence>
<dbReference type="AlphaFoldDB" id="A0A3M6WVP3"/>
<evidence type="ECO:0000313" key="16">
    <source>
        <dbReference type="EMBL" id="RMX82663.1"/>
    </source>
</evidence>
<feature type="region of interest" description="Disordered" evidence="13">
    <location>
        <begin position="265"/>
        <end position="304"/>
    </location>
</feature>
<evidence type="ECO:0000256" key="8">
    <source>
        <dbReference type="ARBA" id="ARBA00022786"/>
    </source>
</evidence>
<dbReference type="Pfam" id="PF13639">
    <property type="entry name" value="zf-RING_2"/>
    <property type="match status" value="1"/>
</dbReference>
<comment type="catalytic activity">
    <reaction evidence="1">
        <text>S-ubiquitinyl-[E2 ubiquitin-conjugating enzyme]-L-cysteine + [acceptor protein]-L-lysine = [E2 ubiquitin-conjugating enzyme]-L-cysteine + N(6)-ubiquitinyl-[acceptor protein]-L-lysine.</text>
        <dbReference type="EC" id="2.3.2.27"/>
    </reaction>
</comment>
<evidence type="ECO:0000313" key="17">
    <source>
        <dbReference type="Proteomes" id="UP000271337"/>
    </source>
</evidence>
<keyword evidence="7 12" id="KW-0863">Zinc-finger</keyword>
<dbReference type="PROSITE" id="PS50089">
    <property type="entry name" value="ZF_RING_2"/>
    <property type="match status" value="1"/>
</dbReference>
<dbReference type="PANTHER" id="PTHR45977">
    <property type="entry name" value="TARGET OF ERK KINASE MPK-1"/>
    <property type="match status" value="1"/>
</dbReference>